<evidence type="ECO:0000313" key="8">
    <source>
        <dbReference type="EMBL" id="MFI5676899.1"/>
    </source>
</evidence>
<feature type="transmembrane region" description="Helical" evidence="6">
    <location>
        <begin position="57"/>
        <end position="76"/>
    </location>
</feature>
<dbReference type="Gene3D" id="1.20.1720.10">
    <property type="entry name" value="Multidrug resistance protein D"/>
    <property type="match status" value="1"/>
</dbReference>
<evidence type="ECO:0000256" key="2">
    <source>
        <dbReference type="ARBA" id="ARBA00022448"/>
    </source>
</evidence>
<evidence type="ECO:0000259" key="7">
    <source>
        <dbReference type="PROSITE" id="PS50850"/>
    </source>
</evidence>
<feature type="transmembrane region" description="Helical" evidence="6">
    <location>
        <begin position="344"/>
        <end position="362"/>
    </location>
</feature>
<feature type="transmembrane region" description="Helical" evidence="6">
    <location>
        <begin position="21"/>
        <end position="45"/>
    </location>
</feature>
<feature type="transmembrane region" description="Helical" evidence="6">
    <location>
        <begin position="150"/>
        <end position="170"/>
    </location>
</feature>
<evidence type="ECO:0000256" key="6">
    <source>
        <dbReference type="SAM" id="Phobius"/>
    </source>
</evidence>
<evidence type="ECO:0000313" key="9">
    <source>
        <dbReference type="Proteomes" id="UP001612415"/>
    </source>
</evidence>
<feature type="transmembrane region" description="Helical" evidence="6">
    <location>
        <begin position="113"/>
        <end position="138"/>
    </location>
</feature>
<feature type="transmembrane region" description="Helical" evidence="6">
    <location>
        <begin position="88"/>
        <end position="107"/>
    </location>
</feature>
<dbReference type="PANTHER" id="PTHR23501:SF191">
    <property type="entry name" value="VACUOLAR BASIC AMINO ACID TRANSPORTER 4"/>
    <property type="match status" value="1"/>
</dbReference>
<proteinExistence type="predicted"/>
<keyword evidence="5 6" id="KW-0472">Membrane</keyword>
<evidence type="ECO:0000256" key="4">
    <source>
        <dbReference type="ARBA" id="ARBA00022989"/>
    </source>
</evidence>
<evidence type="ECO:0000256" key="1">
    <source>
        <dbReference type="ARBA" id="ARBA00004429"/>
    </source>
</evidence>
<dbReference type="InterPro" id="IPR020846">
    <property type="entry name" value="MFS_dom"/>
</dbReference>
<organism evidence="8 9">
    <name type="scientific">Streptomyces cellulosae</name>
    <dbReference type="NCBI Taxonomy" id="1968"/>
    <lineage>
        <taxon>Bacteria</taxon>
        <taxon>Bacillati</taxon>
        <taxon>Actinomycetota</taxon>
        <taxon>Actinomycetes</taxon>
        <taxon>Kitasatosporales</taxon>
        <taxon>Streptomycetaceae</taxon>
        <taxon>Streptomyces</taxon>
    </lineage>
</organism>
<keyword evidence="2" id="KW-0813">Transport</keyword>
<feature type="transmembrane region" description="Helical" evidence="6">
    <location>
        <begin position="468"/>
        <end position="488"/>
    </location>
</feature>
<feature type="transmembrane region" description="Helical" evidence="6">
    <location>
        <begin position="209"/>
        <end position="229"/>
    </location>
</feature>
<gene>
    <name evidence="8" type="ORF">ACIA8P_19860</name>
</gene>
<keyword evidence="3 6" id="KW-0812">Transmembrane</keyword>
<dbReference type="Pfam" id="PF07690">
    <property type="entry name" value="MFS_1"/>
    <property type="match status" value="1"/>
</dbReference>
<keyword evidence="4 6" id="KW-1133">Transmembrane helix</keyword>
<dbReference type="SUPFAM" id="SSF103473">
    <property type="entry name" value="MFS general substrate transporter"/>
    <property type="match status" value="1"/>
</dbReference>
<dbReference type="Gene3D" id="1.20.1250.20">
    <property type="entry name" value="MFS general substrate transporter like domains"/>
    <property type="match status" value="1"/>
</dbReference>
<dbReference type="Proteomes" id="UP001612415">
    <property type="component" value="Unassembled WGS sequence"/>
</dbReference>
<comment type="subcellular location">
    <subcellularLocation>
        <location evidence="1">Cell inner membrane</location>
        <topology evidence="1">Multi-pass membrane protein</topology>
    </subcellularLocation>
</comment>
<feature type="transmembrane region" description="Helical" evidence="6">
    <location>
        <begin position="176"/>
        <end position="197"/>
    </location>
</feature>
<evidence type="ECO:0000256" key="3">
    <source>
        <dbReference type="ARBA" id="ARBA00022692"/>
    </source>
</evidence>
<dbReference type="RefSeq" id="WP_398657579.1">
    <property type="nucleotide sequence ID" value="NZ_JBITDC010000006.1"/>
</dbReference>
<accession>A0ABW7Y3G9</accession>
<feature type="transmembrane region" description="Helical" evidence="6">
    <location>
        <begin position="280"/>
        <end position="303"/>
    </location>
</feature>
<dbReference type="InterPro" id="IPR011701">
    <property type="entry name" value="MFS"/>
</dbReference>
<name>A0ABW7Y3G9_STRCE</name>
<dbReference type="EMBL" id="JBITDC010000006">
    <property type="protein sequence ID" value="MFI5676899.1"/>
    <property type="molecule type" value="Genomic_DNA"/>
</dbReference>
<feature type="transmembrane region" description="Helical" evidence="6">
    <location>
        <begin position="368"/>
        <end position="393"/>
    </location>
</feature>
<feature type="transmembrane region" description="Helical" evidence="6">
    <location>
        <begin position="309"/>
        <end position="332"/>
    </location>
</feature>
<dbReference type="PANTHER" id="PTHR23501">
    <property type="entry name" value="MAJOR FACILITATOR SUPERFAMILY"/>
    <property type="match status" value="1"/>
</dbReference>
<comment type="caution">
    <text evidence="8">The sequence shown here is derived from an EMBL/GenBank/DDBJ whole genome shotgun (WGS) entry which is preliminary data.</text>
</comment>
<evidence type="ECO:0000256" key="5">
    <source>
        <dbReference type="ARBA" id="ARBA00023136"/>
    </source>
</evidence>
<dbReference type="PROSITE" id="PS50850">
    <property type="entry name" value="MFS"/>
    <property type="match status" value="1"/>
</dbReference>
<protein>
    <submittedName>
        <fullName evidence="8">MFS transporter</fullName>
    </submittedName>
</protein>
<keyword evidence="9" id="KW-1185">Reference proteome</keyword>
<sequence>MGDTRPAVRQAMQGTAADRRGAVVAALMLAMALAALDSTIVSTAVPQIVGDLGGFSVFSWLFSGYLLAVTVTLPVYGKLSDTFGRKPVLVAGAALFLLGSLLCALAWNMGALIAFRIVQGLGGGALQGTVQTLAADLYPLKERPKIQSKLSTVWAVSAVAGPGVGGVLATYADWRWIFLVNLPIGALALWLIARYLHEPEREAPTRARVDWAGALAVFACGGVLLTALVQGGVAWPWLSGPSLALFAAGVALAGLVVVIERGAAEPIIPGWVWRRRPIAAVNLALGALGLLMVAPSVFLPTYAQSVLGLAPVAAGFVLSVWTLSWPVSAALSQHVYRRIGFRNTAMLGIGTATLILFAFPFLPYPGEAWQPALLMLLLGAALGLFQLPLLVGVQSTVDWAERGTTTASVLFCRQTGQTVGAAVFGAIANGVLASRLGGASDLDSVTRALDAGTAPEATRRAIADAVHAVYLGASCAAAAAFLVLLFLAPRRFPVLKE</sequence>
<feature type="transmembrane region" description="Helical" evidence="6">
    <location>
        <begin position="235"/>
        <end position="259"/>
    </location>
</feature>
<dbReference type="InterPro" id="IPR036259">
    <property type="entry name" value="MFS_trans_sf"/>
</dbReference>
<feature type="domain" description="Major facilitator superfamily (MFS) profile" evidence="7">
    <location>
        <begin position="23"/>
        <end position="491"/>
    </location>
</feature>
<reference evidence="8 9" key="1">
    <citation type="submission" date="2024-10" db="EMBL/GenBank/DDBJ databases">
        <title>The Natural Products Discovery Center: Release of the First 8490 Sequenced Strains for Exploring Actinobacteria Biosynthetic Diversity.</title>
        <authorList>
            <person name="Kalkreuter E."/>
            <person name="Kautsar S.A."/>
            <person name="Yang D."/>
            <person name="Bader C.D."/>
            <person name="Teijaro C.N."/>
            <person name="Fluegel L."/>
            <person name="Davis C.M."/>
            <person name="Simpson J.R."/>
            <person name="Lauterbach L."/>
            <person name="Steele A.D."/>
            <person name="Gui C."/>
            <person name="Meng S."/>
            <person name="Li G."/>
            <person name="Viehrig K."/>
            <person name="Ye F."/>
            <person name="Su P."/>
            <person name="Kiefer A.F."/>
            <person name="Nichols A."/>
            <person name="Cepeda A.J."/>
            <person name="Yan W."/>
            <person name="Fan B."/>
            <person name="Jiang Y."/>
            <person name="Adhikari A."/>
            <person name="Zheng C.-J."/>
            <person name="Schuster L."/>
            <person name="Cowan T.M."/>
            <person name="Smanski M.J."/>
            <person name="Chevrette M.G."/>
            <person name="De Carvalho L.P.S."/>
            <person name="Shen B."/>
        </authorList>
    </citation>
    <scope>NUCLEOTIDE SEQUENCE [LARGE SCALE GENOMIC DNA]</scope>
    <source>
        <strain evidence="8 9">NPDC051599</strain>
    </source>
</reference>